<feature type="compositionally biased region" description="Polar residues" evidence="10">
    <location>
        <begin position="241"/>
        <end position="261"/>
    </location>
</feature>
<keyword evidence="6 9" id="KW-0804">Transcription</keyword>
<dbReference type="PANTHER" id="PTHR31992:SF108">
    <property type="entry name" value="DOF ZINC FINGER PROTEIN"/>
    <property type="match status" value="1"/>
</dbReference>
<evidence type="ECO:0000256" key="9">
    <source>
        <dbReference type="RuleBase" id="RU369094"/>
    </source>
</evidence>
<dbReference type="Proteomes" id="UP001293593">
    <property type="component" value="Unassembled WGS sequence"/>
</dbReference>
<dbReference type="Pfam" id="PF02701">
    <property type="entry name" value="Zn_ribbon_Dof"/>
    <property type="match status" value="1"/>
</dbReference>
<dbReference type="EMBL" id="JAWXYG010000005">
    <property type="protein sequence ID" value="KAK4271579.1"/>
    <property type="molecule type" value="Genomic_DNA"/>
</dbReference>
<dbReference type="InterPro" id="IPR045174">
    <property type="entry name" value="Dof"/>
</dbReference>
<organism evidence="12 13">
    <name type="scientific">Acacia crassicarpa</name>
    <name type="common">northern wattle</name>
    <dbReference type="NCBI Taxonomy" id="499986"/>
    <lineage>
        <taxon>Eukaryota</taxon>
        <taxon>Viridiplantae</taxon>
        <taxon>Streptophyta</taxon>
        <taxon>Embryophyta</taxon>
        <taxon>Tracheophyta</taxon>
        <taxon>Spermatophyta</taxon>
        <taxon>Magnoliopsida</taxon>
        <taxon>eudicotyledons</taxon>
        <taxon>Gunneridae</taxon>
        <taxon>Pentapetalae</taxon>
        <taxon>rosids</taxon>
        <taxon>fabids</taxon>
        <taxon>Fabales</taxon>
        <taxon>Fabaceae</taxon>
        <taxon>Caesalpinioideae</taxon>
        <taxon>mimosoid clade</taxon>
        <taxon>Acacieae</taxon>
        <taxon>Acacia</taxon>
    </lineage>
</organism>
<feature type="region of interest" description="Disordered" evidence="10">
    <location>
        <begin position="59"/>
        <end position="97"/>
    </location>
</feature>
<comment type="subcellular location">
    <subcellularLocation>
        <location evidence="8 9">Nucleus</location>
    </subcellularLocation>
</comment>
<evidence type="ECO:0000313" key="13">
    <source>
        <dbReference type="Proteomes" id="UP001293593"/>
    </source>
</evidence>
<dbReference type="PROSITE" id="PS50884">
    <property type="entry name" value="ZF_DOF_2"/>
    <property type="match status" value="1"/>
</dbReference>
<keyword evidence="3 9" id="KW-0862">Zinc</keyword>
<keyword evidence="5 8" id="KW-0238">DNA-binding</keyword>
<feature type="region of interest" description="Disordered" evidence="10">
    <location>
        <begin position="241"/>
        <end position="275"/>
    </location>
</feature>
<evidence type="ECO:0000256" key="4">
    <source>
        <dbReference type="ARBA" id="ARBA00023015"/>
    </source>
</evidence>
<evidence type="ECO:0000256" key="10">
    <source>
        <dbReference type="SAM" id="MobiDB-lite"/>
    </source>
</evidence>
<dbReference type="GO" id="GO:0003677">
    <property type="term" value="F:DNA binding"/>
    <property type="evidence" value="ECO:0007669"/>
    <property type="project" value="UniProtKB-UniRule"/>
</dbReference>
<dbReference type="InterPro" id="IPR003851">
    <property type="entry name" value="Znf_Dof"/>
</dbReference>
<evidence type="ECO:0000256" key="2">
    <source>
        <dbReference type="ARBA" id="ARBA00022771"/>
    </source>
</evidence>
<accession>A0AAE1KCT9</accession>
<keyword evidence="13" id="KW-1185">Reference proteome</keyword>
<keyword evidence="4 9" id="KW-0805">Transcription regulation</keyword>
<evidence type="ECO:0000256" key="6">
    <source>
        <dbReference type="ARBA" id="ARBA00023163"/>
    </source>
</evidence>
<reference evidence="12" key="1">
    <citation type="submission" date="2023-10" db="EMBL/GenBank/DDBJ databases">
        <title>Chromosome-level genome of the transformable northern wattle, Acacia crassicarpa.</title>
        <authorList>
            <person name="Massaro I."/>
            <person name="Sinha N.R."/>
            <person name="Poethig S."/>
            <person name="Leichty A.R."/>
        </authorList>
    </citation>
    <scope>NUCLEOTIDE SEQUENCE</scope>
    <source>
        <strain evidence="12">Acra3RX</strain>
        <tissue evidence="12">Leaf</tissue>
    </source>
</reference>
<protein>
    <recommendedName>
        <fullName evidence="9">Dof zinc finger protein</fullName>
    </recommendedName>
</protein>
<evidence type="ECO:0000256" key="5">
    <source>
        <dbReference type="ARBA" id="ARBA00023125"/>
    </source>
</evidence>
<comment type="caution">
    <text evidence="12">The sequence shown here is derived from an EMBL/GenBank/DDBJ whole genome shotgun (WGS) entry which is preliminary data.</text>
</comment>
<evidence type="ECO:0000256" key="7">
    <source>
        <dbReference type="ARBA" id="ARBA00023242"/>
    </source>
</evidence>
<evidence type="ECO:0000259" key="11">
    <source>
        <dbReference type="PROSITE" id="PS50884"/>
    </source>
</evidence>
<evidence type="ECO:0000256" key="8">
    <source>
        <dbReference type="PROSITE-ProRule" id="PRU00071"/>
    </source>
</evidence>
<evidence type="ECO:0000256" key="3">
    <source>
        <dbReference type="ARBA" id="ARBA00022833"/>
    </source>
</evidence>
<dbReference type="PROSITE" id="PS01361">
    <property type="entry name" value="ZF_DOF_1"/>
    <property type="match status" value="1"/>
</dbReference>
<keyword evidence="7 8" id="KW-0539">Nucleus</keyword>
<name>A0AAE1KCT9_9FABA</name>
<comment type="function">
    <text evidence="9">Transcription factor that binds specifically to a 5'-AA[AG]G-3' consensus core sequence.</text>
</comment>
<dbReference type="GO" id="GO:0003700">
    <property type="term" value="F:DNA-binding transcription factor activity"/>
    <property type="evidence" value="ECO:0007669"/>
    <property type="project" value="UniProtKB-UniRule"/>
</dbReference>
<keyword evidence="1 9" id="KW-0479">Metal-binding</keyword>
<evidence type="ECO:0000256" key="1">
    <source>
        <dbReference type="ARBA" id="ARBA00022723"/>
    </source>
</evidence>
<dbReference type="AlphaFoldDB" id="A0AAE1KCT9"/>
<evidence type="ECO:0000313" key="12">
    <source>
        <dbReference type="EMBL" id="KAK4271579.1"/>
    </source>
</evidence>
<feature type="compositionally biased region" description="Low complexity" evidence="10">
    <location>
        <begin position="72"/>
        <end position="82"/>
    </location>
</feature>
<keyword evidence="2 8" id="KW-0863">Zinc-finger</keyword>
<gene>
    <name evidence="12" type="ORF">QN277_020253</name>
</gene>
<dbReference type="GO" id="GO:0008270">
    <property type="term" value="F:zinc ion binding"/>
    <property type="evidence" value="ECO:0007669"/>
    <property type="project" value="UniProtKB-KW"/>
</dbReference>
<dbReference type="PANTHER" id="PTHR31992">
    <property type="entry name" value="DOF ZINC FINGER PROTEIN DOF1.4-RELATED"/>
    <property type="match status" value="1"/>
</dbReference>
<dbReference type="GO" id="GO:0005634">
    <property type="term" value="C:nucleus"/>
    <property type="evidence" value="ECO:0007669"/>
    <property type="project" value="UniProtKB-SubCell"/>
</dbReference>
<sequence>MNNSKPQAPPQQPQKCPRCDSLNTKFCYYNNYSLSQPRYFCKACRRYWTQGGTLRSVRVGGGCRKPKRTKGSSSSSADATSAPLREAEFQSEPSTASSTSASAAATLAVPSISPFYQGGACAGGGSGYLSSLAAIQSLNPSQPFNQMSLLSGFGGADIPLGSSSIRPPQPFYQMSSIRDKEEETTDLYEADQVLIQSTTASSGSASTHNHDVWSESFINNVNNQRGSDGSLWSTTMSIVSTSGNSQSHNNDTVGGSFSLIPNHQWPDFPNYDPPP</sequence>
<proteinExistence type="predicted"/>
<feature type="domain" description="Dof-type" evidence="11">
    <location>
        <begin position="14"/>
        <end position="68"/>
    </location>
</feature>